<dbReference type="Gene3D" id="2.70.70.10">
    <property type="entry name" value="Glucose Permease (Domain IIA)"/>
    <property type="match status" value="1"/>
</dbReference>
<evidence type="ECO:0000313" key="2">
    <source>
        <dbReference type="EMBL" id="OJF09325.1"/>
    </source>
</evidence>
<dbReference type="Pfam" id="PF01551">
    <property type="entry name" value="Peptidase_M23"/>
    <property type="match status" value="1"/>
</dbReference>
<dbReference type="AlphaFoldDB" id="A0A1K0F8Y8"/>
<name>A0A1K0F8Y8_9ACTN</name>
<dbReference type="Proteomes" id="UP000182486">
    <property type="component" value="Unassembled WGS sequence"/>
</dbReference>
<proteinExistence type="predicted"/>
<evidence type="ECO:0000313" key="3">
    <source>
        <dbReference type="Proteomes" id="UP000182486"/>
    </source>
</evidence>
<dbReference type="InterPro" id="IPR050570">
    <property type="entry name" value="Cell_wall_metabolism_enzyme"/>
</dbReference>
<sequence>MGRIVGLAVAVVATVLLLIAGAAAGVVSAMFGGGGYGSGCAATVAAPGAVPAGLTAEQARNAGVIVTVGERMRVPVRGWVVAVATALQESNLINLGNLGDANDHDSLGLFQQRPSQGWGTPEQVMNPDYAATKFYERLLTVPGWERLPVTEAAQAVQRSAYPDAYAKHEPRATAIVTAYTGGTLPTCDGGPIAPSGWGRPVAGTVGSGFRTGDRPGHDGVDIMAARGTVIRAASAGVVVTVRCNIGGNSWQAPFGPGMPCDVDGSPTTGGCGWYAEVRHAGDIVSRYCHMVRQPIVRVGQTVAPGQPIGYVGTSGNSSGPHLHFEIHVRREALHNREEVYEPVDPVAFLAQRGVKLGAA</sequence>
<protein>
    <submittedName>
        <fullName evidence="2">Peptidase M23</fullName>
    </submittedName>
</protein>
<dbReference type="GO" id="GO:0004222">
    <property type="term" value="F:metalloendopeptidase activity"/>
    <property type="evidence" value="ECO:0007669"/>
    <property type="project" value="TreeGrafter"/>
</dbReference>
<organism evidence="2 3">
    <name type="scientific">Couchioplanes caeruleus subsp. caeruleus</name>
    <dbReference type="NCBI Taxonomy" id="56427"/>
    <lineage>
        <taxon>Bacteria</taxon>
        <taxon>Bacillati</taxon>
        <taxon>Actinomycetota</taxon>
        <taxon>Actinomycetes</taxon>
        <taxon>Micromonosporales</taxon>
        <taxon>Micromonosporaceae</taxon>
        <taxon>Couchioplanes</taxon>
    </lineage>
</organism>
<dbReference type="PANTHER" id="PTHR21666:SF270">
    <property type="entry name" value="MUREIN HYDROLASE ACTIVATOR ENVC"/>
    <property type="match status" value="1"/>
</dbReference>
<dbReference type="PANTHER" id="PTHR21666">
    <property type="entry name" value="PEPTIDASE-RELATED"/>
    <property type="match status" value="1"/>
</dbReference>
<accession>A0A1K0F8Y8</accession>
<dbReference type="InterPro" id="IPR016047">
    <property type="entry name" value="M23ase_b-sheet_dom"/>
</dbReference>
<reference evidence="2 3" key="1">
    <citation type="submission" date="2016-09" db="EMBL/GenBank/DDBJ databases">
        <title>Couchioplanes caeruleus draft genome sequence.</title>
        <authorList>
            <person name="Sheehan J."/>
            <person name="Caffrey P."/>
        </authorList>
    </citation>
    <scope>NUCLEOTIDE SEQUENCE [LARGE SCALE GENOMIC DNA]</scope>
    <source>
        <strain evidence="2 3">DSM 43634</strain>
    </source>
</reference>
<keyword evidence="3" id="KW-1185">Reference proteome</keyword>
<evidence type="ECO:0000259" key="1">
    <source>
        <dbReference type="Pfam" id="PF01551"/>
    </source>
</evidence>
<dbReference type="SUPFAM" id="SSF51261">
    <property type="entry name" value="Duplicated hybrid motif"/>
    <property type="match status" value="1"/>
</dbReference>
<dbReference type="RefSeq" id="WP_071810342.1">
    <property type="nucleotide sequence ID" value="NZ_MEIA01000587.1"/>
</dbReference>
<dbReference type="EMBL" id="MEIA01000587">
    <property type="protein sequence ID" value="OJF09325.1"/>
    <property type="molecule type" value="Genomic_DNA"/>
</dbReference>
<dbReference type="InterPro" id="IPR011055">
    <property type="entry name" value="Dup_hybrid_motif"/>
</dbReference>
<gene>
    <name evidence="2" type="ORF">BG844_38250</name>
</gene>
<comment type="caution">
    <text evidence="2">The sequence shown here is derived from an EMBL/GenBank/DDBJ whole genome shotgun (WGS) entry which is preliminary data.</text>
</comment>
<feature type="domain" description="M23ase beta-sheet core" evidence="1">
    <location>
        <begin position="216"/>
        <end position="332"/>
    </location>
</feature>
<dbReference type="CDD" id="cd12797">
    <property type="entry name" value="M23_peptidase"/>
    <property type="match status" value="1"/>
</dbReference>